<feature type="domain" description="Laminin G" evidence="2">
    <location>
        <begin position="1"/>
        <end position="104"/>
    </location>
</feature>
<dbReference type="PROSITE" id="PS50025">
    <property type="entry name" value="LAM_G_DOMAIN"/>
    <property type="match status" value="1"/>
</dbReference>
<dbReference type="SUPFAM" id="SSF49899">
    <property type="entry name" value="Concanavalin A-like lectins/glucanases"/>
    <property type="match status" value="1"/>
</dbReference>
<evidence type="ECO:0000259" key="2">
    <source>
        <dbReference type="PROSITE" id="PS50025"/>
    </source>
</evidence>
<dbReference type="Gene3D" id="2.60.120.200">
    <property type="match status" value="1"/>
</dbReference>
<dbReference type="EMBL" id="JAHUTJ010035122">
    <property type="protein sequence ID" value="MED6278338.1"/>
    <property type="molecule type" value="Genomic_DNA"/>
</dbReference>
<proteinExistence type="predicted"/>
<comment type="caution">
    <text evidence="1">Lacks conserved residue(s) required for the propagation of feature annotation.</text>
</comment>
<name>A0ABU7DWW5_9TELE</name>
<dbReference type="Proteomes" id="UP001352852">
    <property type="component" value="Unassembled WGS sequence"/>
</dbReference>
<gene>
    <name evidence="3" type="primary">CELSR2_3</name>
    <name evidence="3" type="ORF">CHARACLAT_022686</name>
</gene>
<dbReference type="InterPro" id="IPR001791">
    <property type="entry name" value="Laminin_G"/>
</dbReference>
<feature type="non-terminal residue" evidence="3">
    <location>
        <position position="104"/>
    </location>
</feature>
<keyword evidence="4" id="KW-1185">Reference proteome</keyword>
<evidence type="ECO:0000256" key="1">
    <source>
        <dbReference type="PROSITE-ProRule" id="PRU00122"/>
    </source>
</evidence>
<sequence>MHRLYDKSQNALQVRCQSGLLKQPHPSHICRRRDARFATKEPNGLLLYNGRFNEKHDFIAMEIINEQIQLTFSAGETQTTVSPFIVGGVSDGQWHTVEVHYYNK</sequence>
<comment type="caution">
    <text evidence="3">The sequence shown here is derived from an EMBL/GenBank/DDBJ whole genome shotgun (WGS) entry which is preliminary data.</text>
</comment>
<dbReference type="CDD" id="cd00110">
    <property type="entry name" value="LamG"/>
    <property type="match status" value="1"/>
</dbReference>
<dbReference type="InterPro" id="IPR013320">
    <property type="entry name" value="ConA-like_dom_sf"/>
</dbReference>
<evidence type="ECO:0000313" key="4">
    <source>
        <dbReference type="Proteomes" id="UP001352852"/>
    </source>
</evidence>
<evidence type="ECO:0000313" key="3">
    <source>
        <dbReference type="EMBL" id="MED6278338.1"/>
    </source>
</evidence>
<dbReference type="Pfam" id="PF02210">
    <property type="entry name" value="Laminin_G_2"/>
    <property type="match status" value="1"/>
</dbReference>
<reference evidence="3 4" key="1">
    <citation type="submission" date="2021-06" db="EMBL/GenBank/DDBJ databases">
        <authorList>
            <person name="Palmer J.M."/>
        </authorList>
    </citation>
    <scope>NUCLEOTIDE SEQUENCE [LARGE SCALE GENOMIC DNA]</scope>
    <source>
        <strain evidence="3 4">CL_MEX2019</strain>
        <tissue evidence="3">Muscle</tissue>
    </source>
</reference>
<protein>
    <submittedName>
        <fullName evidence="3">Cadherin EGF LAG seven-pass G-type receptor 2</fullName>
    </submittedName>
</protein>
<organism evidence="3 4">
    <name type="scientific">Characodon lateralis</name>
    <dbReference type="NCBI Taxonomy" id="208331"/>
    <lineage>
        <taxon>Eukaryota</taxon>
        <taxon>Metazoa</taxon>
        <taxon>Chordata</taxon>
        <taxon>Craniata</taxon>
        <taxon>Vertebrata</taxon>
        <taxon>Euteleostomi</taxon>
        <taxon>Actinopterygii</taxon>
        <taxon>Neopterygii</taxon>
        <taxon>Teleostei</taxon>
        <taxon>Neoteleostei</taxon>
        <taxon>Acanthomorphata</taxon>
        <taxon>Ovalentaria</taxon>
        <taxon>Atherinomorphae</taxon>
        <taxon>Cyprinodontiformes</taxon>
        <taxon>Goodeidae</taxon>
        <taxon>Characodon</taxon>
    </lineage>
</organism>
<accession>A0ABU7DWW5</accession>
<keyword evidence="3" id="KW-0675">Receptor</keyword>